<name>A0A7H8RAC6_TALRU</name>
<reference evidence="8" key="1">
    <citation type="submission" date="2020-06" db="EMBL/GenBank/DDBJ databases">
        <title>A chromosome-scale genome assembly of Talaromyces rugulosus W13939.</title>
        <authorList>
            <person name="Wang B."/>
            <person name="Guo L."/>
            <person name="Ye K."/>
            <person name="Wang L."/>
        </authorList>
    </citation>
    <scope>NUCLEOTIDE SEQUENCE [LARGE SCALE GENOMIC DNA]</scope>
    <source>
        <strain evidence="8">W13939</strain>
    </source>
</reference>
<dbReference type="InterPro" id="IPR021858">
    <property type="entry name" value="Fun_TF"/>
</dbReference>
<evidence type="ECO:0000259" key="6">
    <source>
        <dbReference type="PROSITE" id="PS50048"/>
    </source>
</evidence>
<dbReference type="GO" id="GO:0000981">
    <property type="term" value="F:DNA-binding transcription factor activity, RNA polymerase II-specific"/>
    <property type="evidence" value="ECO:0007669"/>
    <property type="project" value="InterPro"/>
</dbReference>
<gene>
    <name evidence="7" type="ORF">TRUGW13939_10435</name>
</gene>
<dbReference type="Gene3D" id="4.10.240.10">
    <property type="entry name" value="Zn(2)-C6 fungal-type DNA-binding domain"/>
    <property type="match status" value="1"/>
</dbReference>
<keyword evidence="2" id="KW-0805">Transcription regulation</keyword>
<keyword evidence="5" id="KW-0539">Nucleus</keyword>
<sequence>MVAKLRTLSGCLPCRRRRKKCGEEKPLCAACRRNGITCQWPTVERVDGRRRRHCKTITSKRPVTAESEEPSGQHCASPLLTSSVKQFHAVFEGRGSLLVDYCLIHFLPSQYHQAADGKSIVDLSYLCYMCLDSPALLNAVAACATIDLSRDANGQEESARRLYMMAMSEISTGIARKSLTGTEDHLLAAVIWLCVFEKSCARGREHSAIHAAALRRILLLREPMNPEHVSTAELIWERMCVESYIYHSAVTTLFDCQPDLVNDTFAVLEKFQGGMSPWPSTGNDRQESMSTVSSIQSPVLGAPYHMFLALMEGIRLVRTGSPSSQDNLMFAWSYYHNVSHMQSALDTVYTYYEDPRRWIGRLYATAIRLLFLYFISCGQNNCQEKSRLLLCYAEMQCTFDEARKLLIATEGEIDRTWGKFFLWPLAVIGAMVCNESDIALVRNWLDRVLKRGNSSGVIIIKEVLEQRVWQHSKNEWLENASSFYAPGLSIMLDTNIMNATAANLVRNVSDQPFASTYKTWPGDDVK</sequence>
<accession>A0A7H8RAC6</accession>
<dbReference type="EMBL" id="CP055903">
    <property type="protein sequence ID" value="QKX63266.1"/>
    <property type="molecule type" value="Genomic_DNA"/>
</dbReference>
<comment type="subcellular location">
    <subcellularLocation>
        <location evidence="1">Nucleus</location>
    </subcellularLocation>
</comment>
<dbReference type="Pfam" id="PF00172">
    <property type="entry name" value="Zn_clus"/>
    <property type="match status" value="1"/>
</dbReference>
<dbReference type="InterPro" id="IPR001138">
    <property type="entry name" value="Zn2Cys6_DnaBD"/>
</dbReference>
<evidence type="ECO:0000256" key="5">
    <source>
        <dbReference type="ARBA" id="ARBA00023242"/>
    </source>
</evidence>
<dbReference type="GO" id="GO:0008270">
    <property type="term" value="F:zinc ion binding"/>
    <property type="evidence" value="ECO:0007669"/>
    <property type="project" value="InterPro"/>
</dbReference>
<dbReference type="CDD" id="cd00067">
    <property type="entry name" value="GAL4"/>
    <property type="match status" value="1"/>
</dbReference>
<dbReference type="SUPFAM" id="SSF57701">
    <property type="entry name" value="Zn2/Cys6 DNA-binding domain"/>
    <property type="match status" value="1"/>
</dbReference>
<keyword evidence="3" id="KW-0238">DNA-binding</keyword>
<dbReference type="PANTHER" id="PTHR37534">
    <property type="entry name" value="TRANSCRIPTIONAL ACTIVATOR PROTEIN UGA3"/>
    <property type="match status" value="1"/>
</dbReference>
<dbReference type="RefSeq" id="XP_035349440.1">
    <property type="nucleotide sequence ID" value="XM_035493547.1"/>
</dbReference>
<evidence type="ECO:0000256" key="3">
    <source>
        <dbReference type="ARBA" id="ARBA00023125"/>
    </source>
</evidence>
<dbReference type="InterPro" id="IPR036864">
    <property type="entry name" value="Zn2-C6_fun-type_DNA-bd_sf"/>
</dbReference>
<dbReference type="SMART" id="SM00066">
    <property type="entry name" value="GAL4"/>
    <property type="match status" value="1"/>
</dbReference>
<keyword evidence="4" id="KW-0804">Transcription</keyword>
<dbReference type="AlphaFoldDB" id="A0A7H8RAC6"/>
<evidence type="ECO:0000256" key="2">
    <source>
        <dbReference type="ARBA" id="ARBA00023015"/>
    </source>
</evidence>
<dbReference type="GO" id="GO:0003677">
    <property type="term" value="F:DNA binding"/>
    <property type="evidence" value="ECO:0007669"/>
    <property type="project" value="UniProtKB-KW"/>
</dbReference>
<dbReference type="GO" id="GO:0005634">
    <property type="term" value="C:nucleus"/>
    <property type="evidence" value="ECO:0007669"/>
    <property type="project" value="UniProtKB-SubCell"/>
</dbReference>
<dbReference type="PROSITE" id="PS50048">
    <property type="entry name" value="ZN2_CY6_FUNGAL_2"/>
    <property type="match status" value="1"/>
</dbReference>
<organism evidence="7 8">
    <name type="scientific">Talaromyces rugulosus</name>
    <name type="common">Penicillium rugulosum</name>
    <dbReference type="NCBI Taxonomy" id="121627"/>
    <lineage>
        <taxon>Eukaryota</taxon>
        <taxon>Fungi</taxon>
        <taxon>Dikarya</taxon>
        <taxon>Ascomycota</taxon>
        <taxon>Pezizomycotina</taxon>
        <taxon>Eurotiomycetes</taxon>
        <taxon>Eurotiomycetidae</taxon>
        <taxon>Eurotiales</taxon>
        <taxon>Trichocomaceae</taxon>
        <taxon>Talaromyces</taxon>
        <taxon>Talaromyces sect. Islandici</taxon>
    </lineage>
</organism>
<dbReference type="OrthoDB" id="4937900at2759"/>
<dbReference type="Pfam" id="PF11951">
    <property type="entry name" value="Fungal_trans_2"/>
    <property type="match status" value="1"/>
</dbReference>
<protein>
    <recommendedName>
        <fullName evidence="6">Zn(2)-C6 fungal-type domain-containing protein</fullName>
    </recommendedName>
</protein>
<dbReference type="PANTHER" id="PTHR37534:SF46">
    <property type="entry name" value="ZN(II)2CYS6 TRANSCRIPTION FACTOR (EUROFUNG)"/>
    <property type="match status" value="1"/>
</dbReference>
<keyword evidence="8" id="KW-1185">Reference proteome</keyword>
<evidence type="ECO:0000256" key="4">
    <source>
        <dbReference type="ARBA" id="ARBA00023163"/>
    </source>
</evidence>
<dbReference type="Proteomes" id="UP000509510">
    <property type="component" value="Chromosome VI"/>
</dbReference>
<evidence type="ECO:0000313" key="8">
    <source>
        <dbReference type="Proteomes" id="UP000509510"/>
    </source>
</evidence>
<dbReference type="KEGG" id="trg:TRUGW13939_10435"/>
<dbReference type="GeneID" id="55997915"/>
<dbReference type="PROSITE" id="PS00463">
    <property type="entry name" value="ZN2_CY6_FUNGAL_1"/>
    <property type="match status" value="1"/>
</dbReference>
<proteinExistence type="predicted"/>
<feature type="domain" description="Zn(2)-C6 fungal-type" evidence="6">
    <location>
        <begin position="10"/>
        <end position="40"/>
    </location>
</feature>
<evidence type="ECO:0000313" key="7">
    <source>
        <dbReference type="EMBL" id="QKX63266.1"/>
    </source>
</evidence>
<evidence type="ECO:0000256" key="1">
    <source>
        <dbReference type="ARBA" id="ARBA00004123"/>
    </source>
</evidence>